<dbReference type="InterPro" id="IPR003442">
    <property type="entry name" value="T6A_TsaE"/>
</dbReference>
<keyword evidence="4" id="KW-0963">Cytoplasm</keyword>
<dbReference type="Proteomes" id="UP000620133">
    <property type="component" value="Chromosome"/>
</dbReference>
<dbReference type="GO" id="GO:0046872">
    <property type="term" value="F:metal ion binding"/>
    <property type="evidence" value="ECO:0007669"/>
    <property type="project" value="UniProtKB-KW"/>
</dbReference>
<keyword evidence="7" id="KW-0547">Nucleotide-binding</keyword>
<accession>A0A7U9TJY8</accession>
<evidence type="ECO:0000256" key="5">
    <source>
        <dbReference type="ARBA" id="ARBA00022694"/>
    </source>
</evidence>
<keyword evidence="6" id="KW-0479">Metal-binding</keyword>
<protein>
    <recommendedName>
        <fullName evidence="3">tRNA threonylcarbamoyladenosine biosynthesis protein TsaE</fullName>
    </recommendedName>
    <alternativeName>
        <fullName evidence="10">t(6)A37 threonylcarbamoyladenosine biosynthesis protein TsaE</fullName>
    </alternativeName>
</protein>
<evidence type="ECO:0000256" key="4">
    <source>
        <dbReference type="ARBA" id="ARBA00022490"/>
    </source>
</evidence>
<dbReference type="NCBIfam" id="TIGR00150">
    <property type="entry name" value="T6A_YjeE"/>
    <property type="match status" value="1"/>
</dbReference>
<dbReference type="AlphaFoldDB" id="A0A7U9TJY8"/>
<keyword evidence="5" id="KW-0819">tRNA processing</keyword>
<keyword evidence="12" id="KW-1185">Reference proteome</keyword>
<evidence type="ECO:0000313" key="12">
    <source>
        <dbReference type="Proteomes" id="UP000620133"/>
    </source>
</evidence>
<evidence type="ECO:0000256" key="8">
    <source>
        <dbReference type="ARBA" id="ARBA00022840"/>
    </source>
</evidence>
<evidence type="ECO:0000313" key="11">
    <source>
        <dbReference type="EMBL" id="BCR35151.1"/>
    </source>
</evidence>
<dbReference type="SUPFAM" id="SSF52540">
    <property type="entry name" value="P-loop containing nucleoside triphosphate hydrolases"/>
    <property type="match status" value="1"/>
</dbReference>
<evidence type="ECO:0000256" key="3">
    <source>
        <dbReference type="ARBA" id="ARBA00019010"/>
    </source>
</evidence>
<dbReference type="Pfam" id="PF02367">
    <property type="entry name" value="TsaE"/>
    <property type="match status" value="1"/>
</dbReference>
<dbReference type="InterPro" id="IPR027417">
    <property type="entry name" value="P-loop_NTPase"/>
</dbReference>
<organism evidence="11 12">
    <name type="scientific">Mariniplasma anaerobium</name>
    <dbReference type="NCBI Taxonomy" id="2735436"/>
    <lineage>
        <taxon>Bacteria</taxon>
        <taxon>Bacillati</taxon>
        <taxon>Mycoplasmatota</taxon>
        <taxon>Mollicutes</taxon>
        <taxon>Acholeplasmatales</taxon>
        <taxon>Acholeplasmataceae</taxon>
        <taxon>Mariniplasma</taxon>
    </lineage>
</organism>
<dbReference type="PANTHER" id="PTHR33540">
    <property type="entry name" value="TRNA THREONYLCARBAMOYLADENOSINE BIOSYNTHESIS PROTEIN TSAE"/>
    <property type="match status" value="1"/>
</dbReference>
<comment type="similarity">
    <text evidence="2">Belongs to the TsaE family.</text>
</comment>
<dbReference type="GO" id="GO:0005524">
    <property type="term" value="F:ATP binding"/>
    <property type="evidence" value="ECO:0007669"/>
    <property type="project" value="UniProtKB-KW"/>
</dbReference>
<evidence type="ECO:0000256" key="2">
    <source>
        <dbReference type="ARBA" id="ARBA00007599"/>
    </source>
</evidence>
<keyword evidence="9" id="KW-0460">Magnesium</keyword>
<dbReference type="GO" id="GO:0002949">
    <property type="term" value="P:tRNA threonylcarbamoyladenosine modification"/>
    <property type="evidence" value="ECO:0007669"/>
    <property type="project" value="InterPro"/>
</dbReference>
<keyword evidence="8" id="KW-0067">ATP-binding</keyword>
<sequence length="152" mass="17150">MKKKITNSVEETKNLGFEIGLLLKDEPHVVILLDGDLGVGKTTLTQGIAKGAGVEQIVNSPTYTILKKYESKDGRTTFFHLDLYRLSESGDDFDLEEYIDGNGMVVVEWPFQVEELLPNDYLLIKIKKLSDTQREFILDCVGYPCKRAVAYV</sequence>
<dbReference type="GO" id="GO:0005737">
    <property type="term" value="C:cytoplasm"/>
    <property type="evidence" value="ECO:0007669"/>
    <property type="project" value="UniProtKB-SubCell"/>
</dbReference>
<evidence type="ECO:0000256" key="9">
    <source>
        <dbReference type="ARBA" id="ARBA00022842"/>
    </source>
</evidence>
<dbReference type="Gene3D" id="3.40.50.300">
    <property type="entry name" value="P-loop containing nucleotide triphosphate hydrolases"/>
    <property type="match status" value="1"/>
</dbReference>
<comment type="subcellular location">
    <subcellularLocation>
        <location evidence="1">Cytoplasm</location>
    </subcellularLocation>
</comment>
<dbReference type="EMBL" id="AP024412">
    <property type="protein sequence ID" value="BCR35151.1"/>
    <property type="molecule type" value="Genomic_DNA"/>
</dbReference>
<reference evidence="11" key="1">
    <citation type="submission" date="2021-01" db="EMBL/GenBank/DDBJ databases">
        <title>Draft genome sequence of Acholeplasmataceae bacterium strain Mahy22.</title>
        <authorList>
            <person name="Watanabe M."/>
            <person name="Kojima H."/>
            <person name="Fukui M."/>
        </authorList>
    </citation>
    <scope>NUCLEOTIDE SEQUENCE</scope>
    <source>
        <strain evidence="11">Mahy22</strain>
    </source>
</reference>
<evidence type="ECO:0000256" key="6">
    <source>
        <dbReference type="ARBA" id="ARBA00022723"/>
    </source>
</evidence>
<evidence type="ECO:0000256" key="1">
    <source>
        <dbReference type="ARBA" id="ARBA00004496"/>
    </source>
</evidence>
<evidence type="ECO:0000256" key="7">
    <source>
        <dbReference type="ARBA" id="ARBA00022741"/>
    </source>
</evidence>
<name>A0A7U9TJY8_9MOLU</name>
<evidence type="ECO:0000256" key="10">
    <source>
        <dbReference type="ARBA" id="ARBA00032441"/>
    </source>
</evidence>
<dbReference type="KEGG" id="manr:MPAN_000440"/>
<dbReference type="RefSeq" id="WP_176239027.1">
    <property type="nucleotide sequence ID" value="NZ_AP024412.1"/>
</dbReference>
<dbReference type="PANTHER" id="PTHR33540:SF2">
    <property type="entry name" value="TRNA THREONYLCARBAMOYLADENOSINE BIOSYNTHESIS PROTEIN TSAE"/>
    <property type="match status" value="1"/>
</dbReference>
<gene>
    <name evidence="11" type="ORF">MPAN_000440</name>
</gene>
<proteinExistence type="inferred from homology"/>